<feature type="region of interest" description="Disordered" evidence="1">
    <location>
        <begin position="30"/>
        <end position="52"/>
    </location>
</feature>
<feature type="transmembrane region" description="Helical" evidence="2">
    <location>
        <begin position="110"/>
        <end position="134"/>
    </location>
</feature>
<reference evidence="4 5" key="1">
    <citation type="submission" date="2013-04" db="EMBL/GenBank/DDBJ databases">
        <authorList>
            <person name="Kuznetsov B."/>
            <person name="Ivanovsky R."/>
        </authorList>
    </citation>
    <scope>NUCLEOTIDE SEQUENCE [LARGE SCALE GENOMIC DNA]</scope>
    <source>
        <strain evidence="4 5">MGU-K5</strain>
    </source>
</reference>
<keyword evidence="2" id="KW-1133">Transmembrane helix</keyword>
<sequence length="275" mass="27731">MRNVAVLVLAFSLLSFAALAEEGGGPVLSQPLTSPAAAPPPEDSAAPVAPSRPAVTIAPPALEASGPAPQAVKPAPVVPSAAPAVSVSPVAPTAEPVVSAVESLPPPAGWLQALMLLVGALIAGLIGMAVAVTLQGRDLSRRRRAIAATLAIELEARRQAFAAVPSPPNAEAGVSFVSAVAALADFDCGWRSAQGSLYLLPDKLAGHLSVHYGAVHHVAAFVKGQSFAAALRMLQANRIGGHPCPDAGAMREAHVELAAAFRGVDKLLLGLKSLG</sequence>
<dbReference type="RefSeq" id="WP_021131428.1">
    <property type="nucleotide sequence ID" value="NZ_AQPH01000013.1"/>
</dbReference>
<feature type="compositionally biased region" description="Low complexity" evidence="1">
    <location>
        <begin position="43"/>
        <end position="52"/>
    </location>
</feature>
<dbReference type="AlphaFoldDB" id="S9TJP8"/>
<comment type="caution">
    <text evidence="4">The sequence shown here is derived from an EMBL/GenBank/DDBJ whole genome shotgun (WGS) entry which is preliminary data.</text>
</comment>
<feature type="chain" id="PRO_5004570528" evidence="3">
    <location>
        <begin position="21"/>
        <end position="275"/>
    </location>
</feature>
<feature type="signal peptide" evidence="3">
    <location>
        <begin position="1"/>
        <end position="20"/>
    </location>
</feature>
<evidence type="ECO:0000313" key="4">
    <source>
        <dbReference type="EMBL" id="EPY02496.1"/>
    </source>
</evidence>
<evidence type="ECO:0000256" key="1">
    <source>
        <dbReference type="SAM" id="MobiDB-lite"/>
    </source>
</evidence>
<keyword evidence="2" id="KW-0812">Transmembrane</keyword>
<evidence type="ECO:0000256" key="3">
    <source>
        <dbReference type="SAM" id="SignalP"/>
    </source>
</evidence>
<keyword evidence="2" id="KW-0472">Membrane</keyword>
<name>S9TJP8_MAGFU</name>
<dbReference type="eggNOG" id="ENOG5033UE1">
    <property type="taxonomic scope" value="Bacteria"/>
</dbReference>
<protein>
    <submittedName>
        <fullName evidence="4">Uncharacterized protein</fullName>
    </submittedName>
</protein>
<dbReference type="OrthoDB" id="7365828at2"/>
<dbReference type="Proteomes" id="UP000015350">
    <property type="component" value="Unassembled WGS sequence"/>
</dbReference>
<dbReference type="PATRIC" id="fig|1316936.3.peg.1068"/>
<keyword evidence="3" id="KW-0732">Signal</keyword>
<dbReference type="EMBL" id="AQPH01000013">
    <property type="protein sequence ID" value="EPY02496.1"/>
    <property type="molecule type" value="Genomic_DNA"/>
</dbReference>
<evidence type="ECO:0000313" key="5">
    <source>
        <dbReference type="Proteomes" id="UP000015350"/>
    </source>
</evidence>
<evidence type="ECO:0000256" key="2">
    <source>
        <dbReference type="SAM" id="Phobius"/>
    </source>
</evidence>
<gene>
    <name evidence="4" type="ORF">K678_05323</name>
</gene>
<accession>S9TJP8</accession>
<proteinExistence type="predicted"/>
<organism evidence="4 5">
    <name type="scientific">Magnetospirillum fulvum MGU-K5</name>
    <dbReference type="NCBI Taxonomy" id="1316936"/>
    <lineage>
        <taxon>Bacteria</taxon>
        <taxon>Pseudomonadati</taxon>
        <taxon>Pseudomonadota</taxon>
        <taxon>Alphaproteobacteria</taxon>
        <taxon>Rhodospirillales</taxon>
        <taxon>Rhodospirillaceae</taxon>
        <taxon>Magnetospirillum</taxon>
    </lineage>
</organism>